<comment type="caution">
    <text evidence="1">The sequence shown here is derived from an EMBL/GenBank/DDBJ whole genome shotgun (WGS) entry which is preliminary data.</text>
</comment>
<gene>
    <name evidence="1" type="ORF">MRB53_028892</name>
</gene>
<dbReference type="Proteomes" id="UP001234297">
    <property type="component" value="Chromosome 9"/>
</dbReference>
<evidence type="ECO:0000313" key="2">
    <source>
        <dbReference type="Proteomes" id="UP001234297"/>
    </source>
</evidence>
<evidence type="ECO:0000313" key="1">
    <source>
        <dbReference type="EMBL" id="KAJ8620363.1"/>
    </source>
</evidence>
<reference evidence="1 2" key="1">
    <citation type="journal article" date="2022" name="Hortic Res">
        <title>A haplotype resolved chromosomal level avocado genome allows analysis of novel avocado genes.</title>
        <authorList>
            <person name="Nath O."/>
            <person name="Fletcher S.J."/>
            <person name="Hayward A."/>
            <person name="Shaw L.M."/>
            <person name="Masouleh A.K."/>
            <person name="Furtado A."/>
            <person name="Henry R.J."/>
            <person name="Mitter N."/>
        </authorList>
    </citation>
    <scope>NUCLEOTIDE SEQUENCE [LARGE SCALE GENOMIC DNA]</scope>
    <source>
        <strain evidence="2">cv. Hass</strain>
    </source>
</reference>
<protein>
    <submittedName>
        <fullName evidence="1">Uncharacterized protein</fullName>
    </submittedName>
</protein>
<accession>A0ACC2KH05</accession>
<organism evidence="1 2">
    <name type="scientific">Persea americana</name>
    <name type="common">Avocado</name>
    <dbReference type="NCBI Taxonomy" id="3435"/>
    <lineage>
        <taxon>Eukaryota</taxon>
        <taxon>Viridiplantae</taxon>
        <taxon>Streptophyta</taxon>
        <taxon>Embryophyta</taxon>
        <taxon>Tracheophyta</taxon>
        <taxon>Spermatophyta</taxon>
        <taxon>Magnoliopsida</taxon>
        <taxon>Magnoliidae</taxon>
        <taxon>Laurales</taxon>
        <taxon>Lauraceae</taxon>
        <taxon>Persea</taxon>
    </lineage>
</organism>
<sequence length="153" mass="16386">MPSLGQTVPSPGHHHSPYAADQALPRYYPVQPKCSLGRVQPMLEQATPSPGRAISDPSPARAPSAQLPHLPGGAATISGSFIDALNIASSSVTSLHPMITRFKTGTLKPNVTYLQLAETIHVEPKSVKTKTLHHPGWLLGIRIVLTIATVHNW</sequence>
<name>A0ACC2KH05_PERAE</name>
<proteinExistence type="predicted"/>
<dbReference type="EMBL" id="CM056817">
    <property type="protein sequence ID" value="KAJ8620363.1"/>
    <property type="molecule type" value="Genomic_DNA"/>
</dbReference>
<keyword evidence="2" id="KW-1185">Reference proteome</keyword>